<dbReference type="HOGENOM" id="CLU_035207_0_0_4"/>
<evidence type="ECO:0000313" key="1">
    <source>
        <dbReference type="EMBL" id="AEV27178.1"/>
    </source>
</evidence>
<dbReference type="eggNOG" id="COG1502">
    <property type="taxonomic scope" value="Bacteria"/>
</dbReference>
<organism evidence="1 2">
    <name type="scientific">Azospira oryzae (strain ATCC BAA-33 / DSM 13638 / PS)</name>
    <name type="common">Dechlorosoma suillum</name>
    <dbReference type="NCBI Taxonomy" id="640081"/>
    <lineage>
        <taxon>Bacteria</taxon>
        <taxon>Pseudomonadati</taxon>
        <taxon>Pseudomonadota</taxon>
        <taxon>Betaproteobacteria</taxon>
        <taxon>Rhodocyclales</taxon>
        <taxon>Rhodocyclaceae</taxon>
        <taxon>Azospira</taxon>
    </lineage>
</organism>
<dbReference type="NCBIfam" id="NF040700">
    <property type="entry name" value="VPA1262_N_dom"/>
    <property type="match status" value="1"/>
</dbReference>
<dbReference type="SUPFAM" id="SSF56024">
    <property type="entry name" value="Phospholipase D/nuclease"/>
    <property type="match status" value="1"/>
</dbReference>
<dbReference type="EMBL" id="CP003153">
    <property type="protein sequence ID" value="AEV27178.1"/>
    <property type="molecule type" value="Genomic_DNA"/>
</dbReference>
<evidence type="ECO:0008006" key="3">
    <source>
        <dbReference type="Google" id="ProtNLM"/>
    </source>
</evidence>
<dbReference type="OrthoDB" id="1467909at2"/>
<protein>
    <recommendedName>
        <fullName evidence="3">PLD phosphodiesterase domain-containing protein</fullName>
    </recommendedName>
</protein>
<dbReference type="KEGG" id="dsu:Dsui_2839"/>
<dbReference type="AlphaFoldDB" id="G8QFR5"/>
<reference evidence="1 2" key="1">
    <citation type="journal article" date="2012" name="J. Bacteriol.">
        <title>Complete genome sequence of the anaerobic perchlorate-reducing bacterium Azospira suillum strain PS.</title>
        <authorList>
            <person name="Byrne-Bailey K.G."/>
            <person name="Coates J.D."/>
        </authorList>
    </citation>
    <scope>NUCLEOTIDE SEQUENCE [LARGE SCALE GENOMIC DNA]</scope>
    <source>
        <strain evidence="2">ATCC BAA-33 / DSM 13638 / PS</strain>
    </source>
</reference>
<sequence>MERWQSERKCSVLNTDFYAGAVIRLATLQRQREKPGCLLFATVSLHPRSRPLPSPMEGAPQRFRVGKTDETIFFRRALLSVQDAVDWYRSLGSGEDTTPIPSRAKERDSRYDGIRIETTSLNDSPTWPHLGLPMEEGMFAFNSGRSHPAPFIGNAPARIHCRFGSQDGFDLMLADDKAVAFVARRLHIDLRLYREYLGSVVLVAPDPVLTQIDNFMIPASADKGERIFYRFVPRPEVSLGGLKLTTFDEEAHLLTDFSTYDIPTDGILDIDKGDCIGSYGYVVTHPEHGVLACSPPYPFVRQIGFNSHAISSGGMTVSIPTSESANSPRIEYQAAPHSSFSTQSLIGEAARIPSVSGRIATAAAYREKISSAKQYGQRWFSDGSREEAIRFIQGELRRAKAKIMIVDPYLAGLQLGQFLYAVNPETVLVTLLTSGLAFKEMKQNASKDRFGKRVKENPGLHSKKYEPSKIDDFSKRLTQLKKDAKVNAKTYVLQSAILHDRFLVIDDAVWFLGNSLNTLGEKASLIVKLPNPDEVIDQIEGMLRQAIPFDNYRQHHAKFQRDNA</sequence>
<evidence type="ECO:0000313" key="2">
    <source>
        <dbReference type="Proteomes" id="UP000005633"/>
    </source>
</evidence>
<accession>G8QFR5</accession>
<proteinExistence type="predicted"/>
<dbReference type="STRING" id="640081.Dsui_2839"/>
<gene>
    <name evidence="1" type="ordered locus">Dsui_2839</name>
</gene>
<dbReference type="Proteomes" id="UP000005633">
    <property type="component" value="Chromosome"/>
</dbReference>
<name>G8QFR5_AZOOP</name>